<dbReference type="AlphaFoldDB" id="A0A317SNX2"/>
<keyword evidence="5" id="KW-1185">Reference proteome</keyword>
<sequence length="575" mass="60515">MFKFIFLLCLATHMGSAHPGHTPERTTGLYVRQNNVISTSISFSTRIISGTSDSCNGCKPGTYCLLNVCCDNGMDPETCASNNGLKLSVSLSSSTRFLSSTQSASPRPSSGSSSSQSPSTNASPTSNSNASRTSTSNASRTPTSNASQTSSSSAGRSKSDVSRPSSSKASRSSSSGASKASSERPSTRRPEPSTYPTVNEDSVAPKEAAPVTTTYGPITATIANNPVTLAYSGEVLPLQTVANHKPAPSSFKDAVLAALAKDPDTKAFGDLLTQAPSVFEGLEENKEYYVFAPTTQFVIDFLKRMSDNPHRLARRKVFVDPNTSQQFAEKPKGAPDIKRVSSTLKTTLVGETKYVDLGASEGARVVSDPAINENGTVYITSGFGNSTMVHSGEIPFEGGIIKKCDGFFTLPQSIEAVFANTGGRLWSTALQKADMLTQLSEKRMVTIFAVQDSVLDEANLPGSADLNRLVYDGLSYSPDMSDGACLTTRGGGSLRITRNGNDILVNGVRLSTPNVIAKNGVIHYLEKIPPAEKCGGSGSSAGEQSVEKSAGAMVVVSKMAVLGLSVATLAVYSWM</sequence>
<name>A0A317SNX2_9PEZI</name>
<dbReference type="InterPro" id="IPR036378">
    <property type="entry name" value="FAS1_dom_sf"/>
</dbReference>
<dbReference type="STRING" id="42249.A0A317SNX2"/>
<dbReference type="SMART" id="SM00554">
    <property type="entry name" value="FAS1"/>
    <property type="match status" value="1"/>
</dbReference>
<feature type="domain" description="FAS1" evidence="3">
    <location>
        <begin position="410"/>
        <end position="529"/>
    </location>
</feature>
<evidence type="ECO:0000313" key="5">
    <source>
        <dbReference type="Proteomes" id="UP000246991"/>
    </source>
</evidence>
<dbReference type="SUPFAM" id="SSF82153">
    <property type="entry name" value="FAS1 domain"/>
    <property type="match status" value="1"/>
</dbReference>
<dbReference type="InterPro" id="IPR000782">
    <property type="entry name" value="FAS1_domain"/>
</dbReference>
<feature type="signal peptide" evidence="2">
    <location>
        <begin position="1"/>
        <end position="17"/>
    </location>
</feature>
<dbReference type="EMBL" id="PYWC01000046">
    <property type="protein sequence ID" value="PWW75430.1"/>
    <property type="molecule type" value="Genomic_DNA"/>
</dbReference>
<evidence type="ECO:0000259" key="3">
    <source>
        <dbReference type="PROSITE" id="PS50213"/>
    </source>
</evidence>
<organism evidence="4 5">
    <name type="scientific">Tuber magnatum</name>
    <name type="common">white Piedmont truffle</name>
    <dbReference type="NCBI Taxonomy" id="42249"/>
    <lineage>
        <taxon>Eukaryota</taxon>
        <taxon>Fungi</taxon>
        <taxon>Dikarya</taxon>
        <taxon>Ascomycota</taxon>
        <taxon>Pezizomycotina</taxon>
        <taxon>Pezizomycetes</taxon>
        <taxon>Pezizales</taxon>
        <taxon>Tuberaceae</taxon>
        <taxon>Tuber</taxon>
    </lineage>
</organism>
<feature type="compositionally biased region" description="Low complexity" evidence="1">
    <location>
        <begin position="98"/>
        <end position="180"/>
    </location>
</feature>
<protein>
    <recommendedName>
        <fullName evidence="3">FAS1 domain-containing protein</fullName>
    </recommendedName>
</protein>
<dbReference type="Gene3D" id="2.30.180.10">
    <property type="entry name" value="FAS1 domain"/>
    <property type="match status" value="1"/>
</dbReference>
<feature type="compositionally biased region" description="Basic and acidic residues" evidence="1">
    <location>
        <begin position="181"/>
        <end position="191"/>
    </location>
</feature>
<dbReference type="Pfam" id="PF02469">
    <property type="entry name" value="Fasciclin"/>
    <property type="match status" value="1"/>
</dbReference>
<dbReference type="PROSITE" id="PS50213">
    <property type="entry name" value="FAS1"/>
    <property type="match status" value="1"/>
</dbReference>
<dbReference type="Proteomes" id="UP000246991">
    <property type="component" value="Unassembled WGS sequence"/>
</dbReference>
<evidence type="ECO:0000256" key="2">
    <source>
        <dbReference type="SAM" id="SignalP"/>
    </source>
</evidence>
<dbReference type="OrthoDB" id="286301at2759"/>
<feature type="region of interest" description="Disordered" evidence="1">
    <location>
        <begin position="98"/>
        <end position="210"/>
    </location>
</feature>
<feature type="chain" id="PRO_5016271771" description="FAS1 domain-containing protein" evidence="2">
    <location>
        <begin position="18"/>
        <end position="575"/>
    </location>
</feature>
<evidence type="ECO:0000256" key="1">
    <source>
        <dbReference type="SAM" id="MobiDB-lite"/>
    </source>
</evidence>
<comment type="caution">
    <text evidence="4">The sequence shown here is derived from an EMBL/GenBank/DDBJ whole genome shotgun (WGS) entry which is preliminary data.</text>
</comment>
<gene>
    <name evidence="4" type="ORF">C7212DRAFT_345414</name>
</gene>
<evidence type="ECO:0000313" key="4">
    <source>
        <dbReference type="EMBL" id="PWW75430.1"/>
    </source>
</evidence>
<proteinExistence type="predicted"/>
<reference evidence="4 5" key="1">
    <citation type="submission" date="2018-03" db="EMBL/GenBank/DDBJ databases">
        <title>Genomes of Pezizomycetes fungi and the evolution of truffles.</title>
        <authorList>
            <person name="Murat C."/>
            <person name="Payen T."/>
            <person name="Noel B."/>
            <person name="Kuo A."/>
            <person name="Martin F.M."/>
        </authorList>
    </citation>
    <scope>NUCLEOTIDE SEQUENCE [LARGE SCALE GENOMIC DNA]</scope>
    <source>
        <strain evidence="4">091103-1</strain>
    </source>
</reference>
<keyword evidence="2" id="KW-0732">Signal</keyword>
<accession>A0A317SNX2</accession>